<organism evidence="5 6">
    <name type="scientific">Crassostrea virginica</name>
    <name type="common">Eastern oyster</name>
    <dbReference type="NCBI Taxonomy" id="6565"/>
    <lineage>
        <taxon>Eukaryota</taxon>
        <taxon>Metazoa</taxon>
        <taxon>Spiralia</taxon>
        <taxon>Lophotrochozoa</taxon>
        <taxon>Mollusca</taxon>
        <taxon>Bivalvia</taxon>
        <taxon>Autobranchia</taxon>
        <taxon>Pteriomorphia</taxon>
        <taxon>Ostreida</taxon>
        <taxon>Ostreoidea</taxon>
        <taxon>Ostreidae</taxon>
        <taxon>Crassostrea</taxon>
    </lineage>
</organism>
<accession>A0A8B8BH71</accession>
<dbReference type="SUPFAM" id="SSF49842">
    <property type="entry name" value="TNF-like"/>
    <property type="match status" value="1"/>
</dbReference>
<dbReference type="InterPro" id="IPR050392">
    <property type="entry name" value="Collagen/C1q_domain"/>
</dbReference>
<dbReference type="InterPro" id="IPR001073">
    <property type="entry name" value="C1q_dom"/>
</dbReference>
<evidence type="ECO:0000256" key="2">
    <source>
        <dbReference type="ARBA" id="ARBA00022525"/>
    </source>
</evidence>
<dbReference type="InterPro" id="IPR008983">
    <property type="entry name" value="Tumour_necrosis_fac-like_dom"/>
</dbReference>
<protein>
    <submittedName>
        <fullName evidence="6">EMILIN-2-like</fullName>
    </submittedName>
</protein>
<feature type="domain" description="C1q" evidence="4">
    <location>
        <begin position="60"/>
        <end position="191"/>
    </location>
</feature>
<dbReference type="Pfam" id="PF00386">
    <property type="entry name" value="C1q"/>
    <property type="match status" value="1"/>
</dbReference>
<evidence type="ECO:0000256" key="1">
    <source>
        <dbReference type="ARBA" id="ARBA00004613"/>
    </source>
</evidence>
<comment type="subcellular location">
    <subcellularLocation>
        <location evidence="1">Secreted</location>
    </subcellularLocation>
</comment>
<reference evidence="6" key="1">
    <citation type="submission" date="2025-08" db="UniProtKB">
        <authorList>
            <consortium name="RefSeq"/>
        </authorList>
    </citation>
    <scope>IDENTIFICATION</scope>
    <source>
        <tissue evidence="6">Whole sample</tissue>
    </source>
</reference>
<evidence type="ECO:0000313" key="5">
    <source>
        <dbReference type="Proteomes" id="UP000694844"/>
    </source>
</evidence>
<gene>
    <name evidence="6" type="primary">LOC111110202</name>
</gene>
<evidence type="ECO:0000256" key="3">
    <source>
        <dbReference type="SAM" id="SignalP"/>
    </source>
</evidence>
<dbReference type="Gene3D" id="2.60.120.40">
    <property type="match status" value="1"/>
</dbReference>
<dbReference type="PANTHER" id="PTHR15427:SF33">
    <property type="entry name" value="COLLAGEN IV NC1 DOMAIN-CONTAINING PROTEIN"/>
    <property type="match status" value="1"/>
</dbReference>
<proteinExistence type="predicted"/>
<feature type="signal peptide" evidence="3">
    <location>
        <begin position="1"/>
        <end position="21"/>
    </location>
</feature>
<name>A0A8B8BH71_CRAVI</name>
<evidence type="ECO:0000259" key="4">
    <source>
        <dbReference type="PROSITE" id="PS50871"/>
    </source>
</evidence>
<dbReference type="OrthoDB" id="10009278at2759"/>
<feature type="chain" id="PRO_5034480287" evidence="3">
    <location>
        <begin position="22"/>
        <end position="191"/>
    </location>
</feature>
<sequence>MNIIMFTPVCLILSILGFTHQLESANSLLKSLQNNPRTTITLNSTTLRINIDLSNTPGYIQKQDVSFSVSVKGKELKLGTGQTIIYNNILTNDGNGYDDKTGVFTCPVAGTYMFVVDALSPGPTSLHVHLNKTKVASLHVSVYQKKSYLQMSRTIVLKVKKGDRVSVVNHVYSSGTLYHEGYSGFSGIKMY</sequence>
<dbReference type="GeneID" id="111110202"/>
<dbReference type="AlphaFoldDB" id="A0A8B8BH71"/>
<dbReference type="Proteomes" id="UP000694844">
    <property type="component" value="Chromosome 8"/>
</dbReference>
<evidence type="ECO:0000313" key="6">
    <source>
        <dbReference type="RefSeq" id="XP_022302306.1"/>
    </source>
</evidence>
<keyword evidence="2" id="KW-0964">Secreted</keyword>
<dbReference type="PROSITE" id="PS50871">
    <property type="entry name" value="C1Q"/>
    <property type="match status" value="1"/>
</dbReference>
<dbReference type="KEGG" id="cvn:111110202"/>
<dbReference type="PANTHER" id="PTHR15427">
    <property type="entry name" value="EMILIN ELASTIN MICROFIBRIL INTERFACE-LOCATED PROTEIN ELASTIN MICROFIBRIL INTERFACER"/>
    <property type="match status" value="1"/>
</dbReference>
<dbReference type="RefSeq" id="XP_022302306.1">
    <property type="nucleotide sequence ID" value="XM_022446598.1"/>
</dbReference>
<dbReference type="SMART" id="SM00110">
    <property type="entry name" value="C1Q"/>
    <property type="match status" value="1"/>
</dbReference>
<keyword evidence="3" id="KW-0732">Signal</keyword>
<dbReference type="GO" id="GO:0005581">
    <property type="term" value="C:collagen trimer"/>
    <property type="evidence" value="ECO:0007669"/>
    <property type="project" value="UniProtKB-KW"/>
</dbReference>
<keyword evidence="5" id="KW-1185">Reference proteome</keyword>
<dbReference type="PRINTS" id="PR00007">
    <property type="entry name" value="COMPLEMNTC1Q"/>
</dbReference>